<dbReference type="RefSeq" id="WP_288196833.1">
    <property type="nucleotide sequence ID" value="NZ_LT608334.1"/>
</dbReference>
<dbReference type="GO" id="GO:0008757">
    <property type="term" value="F:S-adenosylmethionine-dependent methyltransferase activity"/>
    <property type="evidence" value="ECO:0007669"/>
    <property type="project" value="InterPro"/>
</dbReference>
<dbReference type="SUPFAM" id="SSF53335">
    <property type="entry name" value="S-adenosyl-L-methionine-dependent methyltransferases"/>
    <property type="match status" value="1"/>
</dbReference>
<dbReference type="CDD" id="cd02440">
    <property type="entry name" value="AdoMet_MTases"/>
    <property type="match status" value="1"/>
</dbReference>
<evidence type="ECO:0000313" key="2">
    <source>
        <dbReference type="EMBL" id="SCM76758.1"/>
    </source>
</evidence>
<accession>A0A212LGY4</accession>
<gene>
    <name evidence="2" type="ORF">KL86PLE_40563</name>
</gene>
<dbReference type="PANTHER" id="PTHR42912">
    <property type="entry name" value="METHYLTRANSFERASE"/>
    <property type="match status" value="1"/>
</dbReference>
<evidence type="ECO:0000259" key="1">
    <source>
        <dbReference type="Pfam" id="PF08241"/>
    </source>
</evidence>
<dbReference type="AlphaFoldDB" id="A0A212LGY4"/>
<feature type="domain" description="Methyltransferase type 11" evidence="1">
    <location>
        <begin position="30"/>
        <end position="128"/>
    </location>
</feature>
<dbReference type="Gene3D" id="3.40.50.150">
    <property type="entry name" value="Vaccinia Virus protein VP39"/>
    <property type="match status" value="1"/>
</dbReference>
<dbReference type="InterPro" id="IPR050508">
    <property type="entry name" value="Methyltransf_Superfamily"/>
</dbReference>
<reference evidence="2" key="1">
    <citation type="submission" date="2016-08" db="EMBL/GenBank/DDBJ databases">
        <authorList>
            <person name="Seilhamer J.J."/>
        </authorList>
    </citation>
    <scope>NUCLEOTIDE SEQUENCE</scope>
    <source>
        <strain evidence="2">86</strain>
    </source>
</reference>
<protein>
    <recommendedName>
        <fullName evidence="1">Methyltransferase type 11 domain-containing protein</fullName>
    </recommendedName>
</protein>
<dbReference type="InterPro" id="IPR029063">
    <property type="entry name" value="SAM-dependent_MTases_sf"/>
</dbReference>
<proteinExistence type="predicted"/>
<name>A0A212LGY4_9HYPH</name>
<organism evidence="2">
    <name type="scientific">uncultured Pleomorphomonas sp</name>
    <dbReference type="NCBI Taxonomy" id="442121"/>
    <lineage>
        <taxon>Bacteria</taxon>
        <taxon>Pseudomonadati</taxon>
        <taxon>Pseudomonadota</taxon>
        <taxon>Alphaproteobacteria</taxon>
        <taxon>Hyphomicrobiales</taxon>
        <taxon>Pleomorphomonadaceae</taxon>
        <taxon>Pleomorphomonas</taxon>
        <taxon>environmental samples</taxon>
    </lineage>
</organism>
<dbReference type="EMBL" id="FMJD01000008">
    <property type="protein sequence ID" value="SCM76758.1"/>
    <property type="molecule type" value="Genomic_DNA"/>
</dbReference>
<dbReference type="Pfam" id="PF08241">
    <property type="entry name" value="Methyltransf_11"/>
    <property type="match status" value="1"/>
</dbReference>
<dbReference type="InterPro" id="IPR013216">
    <property type="entry name" value="Methyltransf_11"/>
</dbReference>
<sequence length="255" mass="27866">MHTSQKWDAVQFHEMLVDLCEIDSGNHVMDFGCGIGRSLKAMLEAVGDSGKVVGLDRMAQPLSEAASQFIHEIEGKRLELVQADVLAAPFPDGQFDAVLCQNVVECMHEREALVAEAKRLLKPGGRLLLGHHDFDGIILASEDRELTKRLIHGFADHKQAWQDAAEGRMGRLLPGLVANAGFASVNIEAKLFVDLDLSPGTYAGDYVDWLVDLAPTVGVSAEDIARWTSRLSVDAAEGRFFFALPWIGAICRKQG</sequence>